<dbReference type="Pfam" id="PF12833">
    <property type="entry name" value="HTH_18"/>
    <property type="match status" value="1"/>
</dbReference>
<protein>
    <submittedName>
        <fullName evidence="5">Helix-turn-helix domain-containing protein</fullName>
    </submittedName>
</protein>
<dbReference type="Pfam" id="PF07883">
    <property type="entry name" value="Cupin_2"/>
    <property type="match status" value="1"/>
</dbReference>
<dbReference type="EMBL" id="JBHSOW010000076">
    <property type="protein sequence ID" value="MFC5651448.1"/>
    <property type="molecule type" value="Genomic_DNA"/>
</dbReference>
<comment type="caution">
    <text evidence="5">The sequence shown here is derived from an EMBL/GenBank/DDBJ whole genome shotgun (WGS) entry which is preliminary data.</text>
</comment>
<dbReference type="InterPro" id="IPR018060">
    <property type="entry name" value="HTH_AraC"/>
</dbReference>
<keyword evidence="6" id="KW-1185">Reference proteome</keyword>
<feature type="domain" description="HTH araC/xylS-type" evidence="4">
    <location>
        <begin position="199"/>
        <end position="298"/>
    </location>
</feature>
<dbReference type="SUPFAM" id="SSF46689">
    <property type="entry name" value="Homeodomain-like"/>
    <property type="match status" value="1"/>
</dbReference>
<dbReference type="RefSeq" id="WP_379190073.1">
    <property type="nucleotide sequence ID" value="NZ_JBHSOW010000076.1"/>
</dbReference>
<evidence type="ECO:0000313" key="5">
    <source>
        <dbReference type="EMBL" id="MFC5651448.1"/>
    </source>
</evidence>
<dbReference type="InterPro" id="IPR014710">
    <property type="entry name" value="RmlC-like_jellyroll"/>
</dbReference>
<evidence type="ECO:0000256" key="1">
    <source>
        <dbReference type="ARBA" id="ARBA00023015"/>
    </source>
</evidence>
<name>A0ABW0VZV8_9BACL</name>
<dbReference type="PRINTS" id="PR00032">
    <property type="entry name" value="HTHARAC"/>
</dbReference>
<proteinExistence type="predicted"/>
<keyword evidence="1" id="KW-0805">Transcription regulation</keyword>
<dbReference type="PANTHER" id="PTHR43280:SF2">
    <property type="entry name" value="HTH-TYPE TRANSCRIPTIONAL REGULATOR EXSA"/>
    <property type="match status" value="1"/>
</dbReference>
<dbReference type="Gene3D" id="1.10.10.60">
    <property type="entry name" value="Homeodomain-like"/>
    <property type="match status" value="2"/>
</dbReference>
<reference evidence="6" key="1">
    <citation type="journal article" date="2019" name="Int. J. Syst. Evol. Microbiol.">
        <title>The Global Catalogue of Microorganisms (GCM) 10K type strain sequencing project: providing services to taxonomists for standard genome sequencing and annotation.</title>
        <authorList>
            <consortium name="The Broad Institute Genomics Platform"/>
            <consortium name="The Broad Institute Genome Sequencing Center for Infectious Disease"/>
            <person name="Wu L."/>
            <person name="Ma J."/>
        </authorList>
    </citation>
    <scope>NUCLEOTIDE SEQUENCE [LARGE SCALE GENOMIC DNA]</scope>
    <source>
        <strain evidence="6">CGMCC 1.3240</strain>
    </source>
</reference>
<organism evidence="5 6">
    <name type="scientific">Paenibacillus solisilvae</name>
    <dbReference type="NCBI Taxonomy" id="2486751"/>
    <lineage>
        <taxon>Bacteria</taxon>
        <taxon>Bacillati</taxon>
        <taxon>Bacillota</taxon>
        <taxon>Bacilli</taxon>
        <taxon>Bacillales</taxon>
        <taxon>Paenibacillaceae</taxon>
        <taxon>Paenibacillus</taxon>
    </lineage>
</organism>
<evidence type="ECO:0000256" key="2">
    <source>
        <dbReference type="ARBA" id="ARBA00023125"/>
    </source>
</evidence>
<accession>A0ABW0VZV8</accession>
<keyword evidence="3" id="KW-0804">Transcription</keyword>
<dbReference type="PANTHER" id="PTHR43280">
    <property type="entry name" value="ARAC-FAMILY TRANSCRIPTIONAL REGULATOR"/>
    <property type="match status" value="1"/>
</dbReference>
<dbReference type="InterPro" id="IPR037923">
    <property type="entry name" value="HTH-like"/>
</dbReference>
<keyword evidence="2" id="KW-0238">DNA-binding</keyword>
<dbReference type="Proteomes" id="UP001596047">
    <property type="component" value="Unassembled WGS sequence"/>
</dbReference>
<dbReference type="InterPro" id="IPR020449">
    <property type="entry name" value="Tscrpt_reg_AraC-type_HTH"/>
</dbReference>
<sequence length="301" mass="35076">MSVPYSNEKQALIYPTAFHPYLLFAQKYEFFPGEYTFDRIGYMNAIIIVEAGEGGLHMDGQDFLMKEGSLVYIPAGKVHRWWTGLISPLVYRTAYFDWTPRQRPFKSQSEFFHVPSRTSSLQEAYVDEAPAMRIESVLQVTNLPLWLSYHNRFLTVPGRIGGSDMEDAIRIRGEFQVFLSFFLSNTSKDSSSNADPRIRELLKIVSNRADFDEQELFRCAAEIGLKRSRFYTLFRKETGFSPKHYMAHRRLNRIQCDLKQSNLSITEIAEKYGYSSIHVLSKNFRKHIGLTPSEYRRLNRM</sequence>
<dbReference type="SMART" id="SM00342">
    <property type="entry name" value="HTH_ARAC"/>
    <property type="match status" value="1"/>
</dbReference>
<dbReference type="InterPro" id="IPR009057">
    <property type="entry name" value="Homeodomain-like_sf"/>
</dbReference>
<evidence type="ECO:0000256" key="3">
    <source>
        <dbReference type="ARBA" id="ARBA00023163"/>
    </source>
</evidence>
<dbReference type="PROSITE" id="PS00041">
    <property type="entry name" value="HTH_ARAC_FAMILY_1"/>
    <property type="match status" value="1"/>
</dbReference>
<dbReference type="SUPFAM" id="SSF51215">
    <property type="entry name" value="Regulatory protein AraC"/>
    <property type="match status" value="1"/>
</dbReference>
<evidence type="ECO:0000259" key="4">
    <source>
        <dbReference type="PROSITE" id="PS01124"/>
    </source>
</evidence>
<gene>
    <name evidence="5" type="ORF">ACFPYJ_20495</name>
</gene>
<dbReference type="Gene3D" id="2.60.120.10">
    <property type="entry name" value="Jelly Rolls"/>
    <property type="match status" value="1"/>
</dbReference>
<evidence type="ECO:0000313" key="6">
    <source>
        <dbReference type="Proteomes" id="UP001596047"/>
    </source>
</evidence>
<dbReference type="PROSITE" id="PS01124">
    <property type="entry name" value="HTH_ARAC_FAMILY_2"/>
    <property type="match status" value="1"/>
</dbReference>
<dbReference type="InterPro" id="IPR018062">
    <property type="entry name" value="HTH_AraC-typ_CS"/>
</dbReference>
<dbReference type="InterPro" id="IPR013096">
    <property type="entry name" value="Cupin_2"/>
</dbReference>